<dbReference type="Pfam" id="PF17107">
    <property type="entry name" value="SesA"/>
    <property type="match status" value="1"/>
</dbReference>
<evidence type="ECO:0000313" key="4">
    <source>
        <dbReference type="Proteomes" id="UP000554235"/>
    </source>
</evidence>
<dbReference type="InterPro" id="IPR031352">
    <property type="entry name" value="SesA"/>
</dbReference>
<name>A0A8H4PJN6_9HYPO</name>
<evidence type="ECO:0000259" key="2">
    <source>
        <dbReference type="Pfam" id="PF17107"/>
    </source>
</evidence>
<dbReference type="OrthoDB" id="674604at2759"/>
<protein>
    <submittedName>
        <fullName evidence="3">TPR repeat</fullName>
    </submittedName>
</protein>
<accession>A0A8H4PJN6</accession>
<evidence type="ECO:0000256" key="1">
    <source>
        <dbReference type="SAM" id="SignalP"/>
    </source>
</evidence>
<dbReference type="AlphaFoldDB" id="A0A8H4PJN6"/>
<feature type="chain" id="PRO_5034447179" evidence="1">
    <location>
        <begin position="20"/>
        <end position="222"/>
    </location>
</feature>
<keyword evidence="4" id="KW-1185">Reference proteome</keyword>
<evidence type="ECO:0000313" key="3">
    <source>
        <dbReference type="EMBL" id="KAF4465437.1"/>
    </source>
</evidence>
<dbReference type="EMBL" id="JAADYS010001034">
    <property type="protein sequence ID" value="KAF4465437.1"/>
    <property type="molecule type" value="Genomic_DNA"/>
</dbReference>
<feature type="signal peptide" evidence="1">
    <location>
        <begin position="1"/>
        <end position="19"/>
    </location>
</feature>
<sequence length="222" mass="23274">MSGAEIIGLISAIIAIVDASIKVCNAASDPSSLSSGFRDVATRLPLIQETLVTTLDGLTSDSEPSKSSLALKGVLEGCKHKSIQLEDLLRADILPAGTGTWKRVGKALTTVPKENKVQHLMDGIIADLQVLTFNHAVKAATRKDVEALIEAAAEGSGARSESSGRPLMTFHNSGSGLQIAHTQSGNLNFNTGTGSQVNFDGPTAGTFYFGTAPETTQKLVRR</sequence>
<proteinExistence type="predicted"/>
<organism evidence="3 4">
    <name type="scientific">Fusarium albosuccineum</name>
    <dbReference type="NCBI Taxonomy" id="1237068"/>
    <lineage>
        <taxon>Eukaryota</taxon>
        <taxon>Fungi</taxon>
        <taxon>Dikarya</taxon>
        <taxon>Ascomycota</taxon>
        <taxon>Pezizomycotina</taxon>
        <taxon>Sordariomycetes</taxon>
        <taxon>Hypocreomycetidae</taxon>
        <taxon>Hypocreales</taxon>
        <taxon>Nectriaceae</taxon>
        <taxon>Fusarium</taxon>
        <taxon>Fusarium decemcellulare species complex</taxon>
    </lineage>
</organism>
<dbReference type="Proteomes" id="UP000554235">
    <property type="component" value="Unassembled WGS sequence"/>
</dbReference>
<comment type="caution">
    <text evidence="3">The sequence shown here is derived from an EMBL/GenBank/DDBJ whole genome shotgun (WGS) entry which is preliminary data.</text>
</comment>
<feature type="domain" description="NACHT-NTPase and P-loop NTPases N-terminal" evidence="2">
    <location>
        <begin position="10"/>
        <end position="131"/>
    </location>
</feature>
<keyword evidence="1" id="KW-0732">Signal</keyword>
<reference evidence="3 4" key="1">
    <citation type="submission" date="2020-01" db="EMBL/GenBank/DDBJ databases">
        <title>Identification and distribution of gene clusters putatively required for synthesis of sphingolipid metabolism inhibitors in phylogenetically diverse species of the filamentous fungus Fusarium.</title>
        <authorList>
            <person name="Kim H.-S."/>
            <person name="Busman M."/>
            <person name="Brown D.W."/>
            <person name="Divon H."/>
            <person name="Uhlig S."/>
            <person name="Proctor R.H."/>
        </authorList>
    </citation>
    <scope>NUCLEOTIDE SEQUENCE [LARGE SCALE GENOMIC DNA]</scope>
    <source>
        <strain evidence="3 4">NRRL 20459</strain>
    </source>
</reference>
<gene>
    <name evidence="3" type="ORF">FALBO_7715</name>
</gene>